<dbReference type="InterPro" id="IPR013783">
    <property type="entry name" value="Ig-like_fold"/>
</dbReference>
<evidence type="ECO:0000313" key="4">
    <source>
        <dbReference type="Proteomes" id="UP000278222"/>
    </source>
</evidence>
<gene>
    <name evidence="3" type="ORF">EDC65_4346</name>
</gene>
<dbReference type="PRINTS" id="PR00313">
    <property type="entry name" value="CABNDNGRPT"/>
</dbReference>
<feature type="domain" description="Bacterial Ig-like" evidence="2">
    <location>
        <begin position="474"/>
        <end position="561"/>
    </location>
</feature>
<evidence type="ECO:0000313" key="3">
    <source>
        <dbReference type="EMBL" id="ROP83697.1"/>
    </source>
</evidence>
<dbReference type="EMBL" id="RJKX01000016">
    <property type="protein sequence ID" value="ROP83697.1"/>
    <property type="molecule type" value="Genomic_DNA"/>
</dbReference>
<protein>
    <submittedName>
        <fullName evidence="3">Hemolysin type calcium-binding protein</fullName>
    </submittedName>
</protein>
<evidence type="ECO:0000256" key="1">
    <source>
        <dbReference type="SAM" id="MobiDB-lite"/>
    </source>
</evidence>
<dbReference type="InterPro" id="IPR011049">
    <property type="entry name" value="Serralysin-like_metalloprot_C"/>
</dbReference>
<dbReference type="InterPro" id="IPR001343">
    <property type="entry name" value="Hemolysn_Ca-bd"/>
</dbReference>
<dbReference type="InterPro" id="IPR052918">
    <property type="entry name" value="Motility_Chemotaxis_Reg"/>
</dbReference>
<dbReference type="OrthoDB" id="7242530at2"/>
<dbReference type="PANTHER" id="PTHR35580">
    <property type="entry name" value="CELL SURFACE GLYCOPROTEIN (S-LAYER PROTEIN)-LIKE PROTEIN"/>
    <property type="match status" value="1"/>
</dbReference>
<dbReference type="Gene3D" id="2.60.40.10">
    <property type="entry name" value="Immunoglobulins"/>
    <property type="match status" value="1"/>
</dbReference>
<sequence length="795" mass="80090">MAFGLVTPEGAGYSTANGIAADAGGDSYVAGFFSNTDFDPGPGTAIPSTEGNHLFVARYDMSGSLVWVTATEGGDYSVATGNGLALGPTGDIHVVGHFAGTVDFDGGPGTTVLISTVRDMFVARYDADGSLLWLTGSGQSTGEDVAAAVAVDAAGNILVGGHFDGTVDFDAGPGSATFTAIGTDAFLAKYDADGSLTWVVTGRGTSRGFIRDVAVDTAGNILAAGNFEGTVDFDPGPGTALLAATGVDFFVAKYDPSGNLLWARSPGQSSAGEYANGVATDASGNAYVTGFFESGDTGATVDFDPGAGTVALAGALDEFFLAKYDADGDLVWVKGMTGGADRERGEDVAFDGQGNILVTGSVSQTVDFDPGPATDIHVSTGTDMFVARYDPSGKLLWASASDQSTSDEYSHDIAVDPSGNAHVVGQFFGTVDFDPGAGTALAEAADGNKFYLLRYTAAGDLLTDRVAPEAPAVLAITGDTGEPDGVTTDRTLTLSGTAEAHSTVHLMRDGQGMDTVVADEDGNWTWTDPATLALGHHAYAATAEDTAGNESEESDPFAVFIVDRKAQPTNNPDLVQAAASGGNIDGKNGNDSLFGEAGRDTLKGGNGDDLVAGGSGEDALWGGNGNDRLAGGNGNDTLYGEAGSDRLDGGNGSDRLEGGAGGDRLDGGTGADTLHGGAGTDTLAGGPGADRFYGDADGDWIDLGPDVGRDTVYGSVAHLADDTIHGFQAGLSGDVIAIAGLSAKHGRLLDSVAVTDGALSLSAVGGGTILFDGLSGTYQTDTMIGGDGAILIYLM</sequence>
<dbReference type="Pfam" id="PF00353">
    <property type="entry name" value="HemolysinCabind"/>
    <property type="match status" value="3"/>
</dbReference>
<proteinExistence type="predicted"/>
<reference evidence="3 4" key="1">
    <citation type="submission" date="2018-11" db="EMBL/GenBank/DDBJ databases">
        <title>Genomic Encyclopedia of Type Strains, Phase IV (KMG-IV): sequencing the most valuable type-strain genomes for metagenomic binning, comparative biology and taxonomic classification.</title>
        <authorList>
            <person name="Goeker M."/>
        </authorList>
    </citation>
    <scope>NUCLEOTIDE SEQUENCE [LARGE SCALE GENOMIC DNA]</scope>
    <source>
        <strain evidence="3 4">DSM 5900</strain>
    </source>
</reference>
<dbReference type="AlphaFoldDB" id="A0A3N1KWV6"/>
<dbReference type="Pfam" id="PF19077">
    <property type="entry name" value="Big_13"/>
    <property type="match status" value="1"/>
</dbReference>
<dbReference type="SUPFAM" id="SSF101898">
    <property type="entry name" value="NHL repeat"/>
    <property type="match status" value="1"/>
</dbReference>
<dbReference type="Gene3D" id="2.150.10.10">
    <property type="entry name" value="Serralysin-like metalloprotease, C-terminal"/>
    <property type="match status" value="1"/>
</dbReference>
<accession>A0A3N1KWV6</accession>
<comment type="caution">
    <text evidence="3">The sequence shown here is derived from an EMBL/GenBank/DDBJ whole genome shotgun (WGS) entry which is preliminary data.</text>
</comment>
<organism evidence="3 4">
    <name type="scientific">Stella humosa</name>
    <dbReference type="NCBI Taxonomy" id="94"/>
    <lineage>
        <taxon>Bacteria</taxon>
        <taxon>Pseudomonadati</taxon>
        <taxon>Pseudomonadota</taxon>
        <taxon>Alphaproteobacteria</taxon>
        <taxon>Rhodospirillales</taxon>
        <taxon>Stellaceae</taxon>
        <taxon>Stella</taxon>
    </lineage>
</organism>
<dbReference type="Proteomes" id="UP000278222">
    <property type="component" value="Unassembled WGS sequence"/>
</dbReference>
<dbReference type="PANTHER" id="PTHR35580:SF1">
    <property type="entry name" value="PHYTASE-LIKE DOMAIN-CONTAINING PROTEIN"/>
    <property type="match status" value="1"/>
</dbReference>
<keyword evidence="4" id="KW-1185">Reference proteome</keyword>
<dbReference type="GO" id="GO:0005509">
    <property type="term" value="F:calcium ion binding"/>
    <property type="evidence" value="ECO:0007669"/>
    <property type="project" value="InterPro"/>
</dbReference>
<dbReference type="SUPFAM" id="SSF63829">
    <property type="entry name" value="Calcium-dependent phosphotriesterase"/>
    <property type="match status" value="1"/>
</dbReference>
<dbReference type="InterPro" id="IPR044016">
    <property type="entry name" value="Big_13"/>
</dbReference>
<feature type="region of interest" description="Disordered" evidence="1">
    <location>
        <begin position="580"/>
        <end position="686"/>
    </location>
</feature>
<name>A0A3N1KWV6_9PROT</name>
<dbReference type="InterPro" id="IPR018511">
    <property type="entry name" value="Hemolysin-typ_Ca-bd_CS"/>
</dbReference>
<feature type="compositionally biased region" description="Gly residues" evidence="1">
    <location>
        <begin position="658"/>
        <end position="670"/>
    </location>
</feature>
<evidence type="ECO:0000259" key="2">
    <source>
        <dbReference type="Pfam" id="PF19077"/>
    </source>
</evidence>
<dbReference type="RefSeq" id="WP_123693473.1">
    <property type="nucleotide sequence ID" value="NZ_AP019700.1"/>
</dbReference>
<dbReference type="PROSITE" id="PS00330">
    <property type="entry name" value="HEMOLYSIN_CALCIUM"/>
    <property type="match status" value="3"/>
</dbReference>
<dbReference type="SUPFAM" id="SSF51120">
    <property type="entry name" value="beta-Roll"/>
    <property type="match status" value="1"/>
</dbReference>